<dbReference type="GO" id="GO:0031123">
    <property type="term" value="P:RNA 3'-end processing"/>
    <property type="evidence" value="ECO:0007669"/>
    <property type="project" value="TreeGrafter"/>
</dbReference>
<evidence type="ECO:0000256" key="1">
    <source>
        <dbReference type="SAM" id="MobiDB-lite"/>
    </source>
</evidence>
<organism evidence="3 4">
    <name type="scientific">Curvularia kusanoi</name>
    <name type="common">Cochliobolus kusanoi</name>
    <dbReference type="NCBI Taxonomy" id="90978"/>
    <lineage>
        <taxon>Eukaryota</taxon>
        <taxon>Fungi</taxon>
        <taxon>Dikarya</taxon>
        <taxon>Ascomycota</taxon>
        <taxon>Pezizomycotina</taxon>
        <taxon>Dothideomycetes</taxon>
        <taxon>Pleosporomycetidae</taxon>
        <taxon>Pleosporales</taxon>
        <taxon>Pleosporineae</taxon>
        <taxon>Pleosporaceae</taxon>
        <taxon>Curvularia</taxon>
    </lineage>
</organism>
<dbReference type="GO" id="GO:0043634">
    <property type="term" value="P:polyadenylation-dependent ncRNA catabolic process"/>
    <property type="evidence" value="ECO:0007669"/>
    <property type="project" value="TreeGrafter"/>
</dbReference>
<dbReference type="GO" id="GO:0005730">
    <property type="term" value="C:nucleolus"/>
    <property type="evidence" value="ECO:0007669"/>
    <property type="project" value="TreeGrafter"/>
</dbReference>
<dbReference type="SUPFAM" id="SSF81631">
    <property type="entry name" value="PAP/OAS1 substrate-binding domain"/>
    <property type="match status" value="1"/>
</dbReference>
<sequence>MVKSGRDRLNLEIQRFHDFILPTKAETVARKHLIEQVRQHVQSTLPDYVLEVFGSQRTGLAFAASDIDLRLLPAHVTSDTTLAKLPPSLEERDRRKSDLRKLLKAVGRNYRSDYLLPTLRWARYPLLSLQDRASGLDIQVVLSNDTSVSREYMQRYTQDYPYLPRVYSVLKASLDIRGLSDVFRGGIGSYSLFMMIVASLKHKPHPGDDAAGALENFLKFWAYFKTETYGVSIEPPELFNRSEQAIMHEKVLEGVLDGKSAPLPQWMLTIRDPADETNDLGRKAVAWKHIQATWKSLLTSLMRATEQNTCISLLGGLVGPIYIQQQAHRKILAAYGSSLAEAGKRLNTTSQGSPVDVDASLTVPKASEVNELAAIAQAVRNGTVMPTHSSCEAEGDEGKGRVHRWLTEDAEVPQHKDTREAVSSMLGLDKQVTTAKREE</sequence>
<dbReference type="Gene3D" id="3.30.460.10">
    <property type="entry name" value="Beta Polymerase, domain 2"/>
    <property type="match status" value="1"/>
</dbReference>
<accession>A0A9P4T3N2</accession>
<evidence type="ECO:0000259" key="2">
    <source>
        <dbReference type="Pfam" id="PF22600"/>
    </source>
</evidence>
<dbReference type="Gene3D" id="1.10.1410.10">
    <property type="match status" value="1"/>
</dbReference>
<dbReference type="PANTHER" id="PTHR23092">
    <property type="entry name" value="POLY(A) RNA POLYMERASE"/>
    <property type="match status" value="1"/>
</dbReference>
<proteinExistence type="predicted"/>
<dbReference type="EMBL" id="SWKU01000059">
    <property type="protein sequence ID" value="KAF2993131.1"/>
    <property type="molecule type" value="Genomic_DNA"/>
</dbReference>
<dbReference type="GO" id="GO:0031499">
    <property type="term" value="C:TRAMP complex"/>
    <property type="evidence" value="ECO:0007669"/>
    <property type="project" value="TreeGrafter"/>
</dbReference>
<dbReference type="Pfam" id="PF22600">
    <property type="entry name" value="MTPAP-like_central"/>
    <property type="match status" value="1"/>
</dbReference>
<feature type="domain" description="Poly(A) RNA polymerase mitochondrial-like central palm" evidence="2">
    <location>
        <begin position="9"/>
        <end position="149"/>
    </location>
</feature>
<name>A0A9P4T3N2_CURKU</name>
<feature type="region of interest" description="Disordered" evidence="1">
    <location>
        <begin position="409"/>
        <end position="439"/>
    </location>
</feature>
<dbReference type="SUPFAM" id="SSF81301">
    <property type="entry name" value="Nucleotidyltransferase"/>
    <property type="match status" value="1"/>
</dbReference>
<dbReference type="GO" id="GO:0010605">
    <property type="term" value="P:negative regulation of macromolecule metabolic process"/>
    <property type="evidence" value="ECO:0007669"/>
    <property type="project" value="UniProtKB-ARBA"/>
</dbReference>
<dbReference type="OrthoDB" id="273917at2759"/>
<dbReference type="InterPro" id="IPR045862">
    <property type="entry name" value="Trf4-like"/>
</dbReference>
<comment type="caution">
    <text evidence="3">The sequence shown here is derived from an EMBL/GenBank/DDBJ whole genome shotgun (WGS) entry which is preliminary data.</text>
</comment>
<evidence type="ECO:0000313" key="3">
    <source>
        <dbReference type="EMBL" id="KAF2993131.1"/>
    </source>
</evidence>
<reference evidence="3" key="1">
    <citation type="submission" date="2019-04" db="EMBL/GenBank/DDBJ databases">
        <title>Sequencing of skin fungus with MAO and IRED activity.</title>
        <authorList>
            <person name="Marsaioli A.J."/>
            <person name="Bonatto J.M.C."/>
            <person name="Reis Junior O."/>
        </authorList>
    </citation>
    <scope>NUCLEOTIDE SEQUENCE</scope>
    <source>
        <strain evidence="3">30M1</strain>
    </source>
</reference>
<dbReference type="GO" id="GO:0003729">
    <property type="term" value="F:mRNA binding"/>
    <property type="evidence" value="ECO:0007669"/>
    <property type="project" value="TreeGrafter"/>
</dbReference>
<dbReference type="GO" id="GO:1990817">
    <property type="term" value="F:poly(A) RNA polymerase activity"/>
    <property type="evidence" value="ECO:0007669"/>
    <property type="project" value="InterPro"/>
</dbReference>
<evidence type="ECO:0000313" key="4">
    <source>
        <dbReference type="Proteomes" id="UP000801428"/>
    </source>
</evidence>
<dbReference type="CDD" id="cd05402">
    <property type="entry name" value="NT_PAP_TUTase"/>
    <property type="match status" value="1"/>
</dbReference>
<dbReference type="PANTHER" id="PTHR23092:SF15">
    <property type="entry name" value="INACTIVE NON-CANONICAL POLY(A) RNA POLYMERASE PROTEIN TRF4-2-RELATED"/>
    <property type="match status" value="1"/>
</dbReference>
<protein>
    <recommendedName>
        <fullName evidence="2">Poly(A) RNA polymerase mitochondrial-like central palm domain-containing protein</fullName>
    </recommendedName>
</protein>
<dbReference type="Proteomes" id="UP000801428">
    <property type="component" value="Unassembled WGS sequence"/>
</dbReference>
<gene>
    <name evidence="3" type="ORF">E8E13_000536</name>
</gene>
<keyword evidence="4" id="KW-1185">Reference proteome</keyword>
<dbReference type="AlphaFoldDB" id="A0A9P4T3N2"/>
<dbReference type="InterPro" id="IPR054708">
    <property type="entry name" value="MTPAP-like_central"/>
</dbReference>
<dbReference type="InterPro" id="IPR043519">
    <property type="entry name" value="NT_sf"/>
</dbReference>